<evidence type="ECO:0000313" key="3">
    <source>
        <dbReference type="Proteomes" id="UP000335636"/>
    </source>
</evidence>
<name>A0A5E4CIF2_MARMO</name>
<reference evidence="2" key="1">
    <citation type="submission" date="2019-04" db="EMBL/GenBank/DDBJ databases">
        <authorList>
            <person name="Alioto T."/>
            <person name="Alioto T."/>
        </authorList>
    </citation>
    <scope>NUCLEOTIDE SEQUENCE [LARGE SCALE GENOMIC DNA]</scope>
</reference>
<feature type="region of interest" description="Disordered" evidence="1">
    <location>
        <begin position="1"/>
        <end position="124"/>
    </location>
</feature>
<dbReference type="AlphaFoldDB" id="A0A5E4CIF2"/>
<dbReference type="EMBL" id="CABDUW010001441">
    <property type="protein sequence ID" value="VTJ81576.1"/>
    <property type="molecule type" value="Genomic_DNA"/>
</dbReference>
<evidence type="ECO:0000256" key="1">
    <source>
        <dbReference type="SAM" id="MobiDB-lite"/>
    </source>
</evidence>
<sequence>MDELRGQVTGVEKGREERGRGRNGAKPTESGSDGDGPKSPKWRKQPRLEVASRAEKRREAAEMAERSRDSEARAGERQEMGKSATVRRGVRREPAERMRRRRRKAPSCCPCAAPPPALHRPDSH</sequence>
<accession>A0A5E4CIF2</accession>
<dbReference type="Proteomes" id="UP000335636">
    <property type="component" value="Unassembled WGS sequence"/>
</dbReference>
<protein>
    <submittedName>
        <fullName evidence="2">Uncharacterized protein</fullName>
    </submittedName>
</protein>
<comment type="caution">
    <text evidence="2">The sequence shown here is derived from an EMBL/GenBank/DDBJ whole genome shotgun (WGS) entry which is preliminary data.</text>
</comment>
<feature type="compositionally biased region" description="Basic and acidic residues" evidence="1">
    <location>
        <begin position="46"/>
        <end position="80"/>
    </location>
</feature>
<keyword evidence="3" id="KW-1185">Reference proteome</keyword>
<gene>
    <name evidence="2" type="ORF">MONAX_5E026981</name>
</gene>
<evidence type="ECO:0000313" key="2">
    <source>
        <dbReference type="EMBL" id="VTJ81576.1"/>
    </source>
</evidence>
<proteinExistence type="predicted"/>
<organism evidence="2 3">
    <name type="scientific">Marmota monax</name>
    <name type="common">Woodchuck</name>
    <dbReference type="NCBI Taxonomy" id="9995"/>
    <lineage>
        <taxon>Eukaryota</taxon>
        <taxon>Metazoa</taxon>
        <taxon>Chordata</taxon>
        <taxon>Craniata</taxon>
        <taxon>Vertebrata</taxon>
        <taxon>Euteleostomi</taxon>
        <taxon>Mammalia</taxon>
        <taxon>Eutheria</taxon>
        <taxon>Euarchontoglires</taxon>
        <taxon>Glires</taxon>
        <taxon>Rodentia</taxon>
        <taxon>Sciuromorpha</taxon>
        <taxon>Sciuridae</taxon>
        <taxon>Xerinae</taxon>
        <taxon>Marmotini</taxon>
        <taxon>Marmota</taxon>
    </lineage>
</organism>